<dbReference type="PaxDb" id="4097-A0A1S3WYJ0"/>
<proteinExistence type="predicted"/>
<feature type="compositionally biased region" description="Low complexity" evidence="1">
    <location>
        <begin position="37"/>
        <end position="51"/>
    </location>
</feature>
<feature type="region of interest" description="Disordered" evidence="1">
    <location>
        <begin position="31"/>
        <end position="55"/>
    </location>
</feature>
<name>A0A1S3WYJ0_TOBAC</name>
<dbReference type="RefSeq" id="XP_016432780.1">
    <property type="nucleotide sequence ID" value="XM_016577294.1"/>
</dbReference>
<dbReference type="STRING" id="4097.A0A1S3WYJ0"/>
<reference evidence="2" key="1">
    <citation type="submission" date="2025-08" db="UniProtKB">
        <authorList>
            <consortium name="RefSeq"/>
        </authorList>
    </citation>
    <scope>IDENTIFICATION</scope>
</reference>
<dbReference type="OMA" id="NCLKHQS"/>
<organism evidence="2">
    <name type="scientific">Nicotiana tabacum</name>
    <name type="common">Common tobacco</name>
    <dbReference type="NCBI Taxonomy" id="4097"/>
    <lineage>
        <taxon>Eukaryota</taxon>
        <taxon>Viridiplantae</taxon>
        <taxon>Streptophyta</taxon>
        <taxon>Embryophyta</taxon>
        <taxon>Tracheophyta</taxon>
        <taxon>Spermatophyta</taxon>
        <taxon>Magnoliopsida</taxon>
        <taxon>eudicotyledons</taxon>
        <taxon>Gunneridae</taxon>
        <taxon>Pentapetalae</taxon>
        <taxon>asterids</taxon>
        <taxon>lamiids</taxon>
        <taxon>Solanales</taxon>
        <taxon>Solanaceae</taxon>
        <taxon>Nicotianoideae</taxon>
        <taxon>Nicotianeae</taxon>
        <taxon>Nicotiana</taxon>
    </lineage>
</organism>
<accession>A0A1S3WYJ0</accession>
<dbReference type="PANTHER" id="PTHR33647">
    <property type="entry name" value="OS01G0793900 PROTEIN"/>
    <property type="match status" value="1"/>
</dbReference>
<sequence length="119" mass="13577">MVWAGNDDEEWECVVAPKTLVEEKEKLLSDNSKDLFSSSSSSSSSSSLSSSTNNYKEVKIRISKKELEKMLGKIENMEEVTMDQLLSGFLNSSNNSFECENFQRQRSWKPRLQSIPEID</sequence>
<evidence type="ECO:0000256" key="1">
    <source>
        <dbReference type="SAM" id="MobiDB-lite"/>
    </source>
</evidence>
<evidence type="ECO:0000313" key="2">
    <source>
        <dbReference type="RefSeq" id="XP_016432780.1"/>
    </source>
</evidence>
<dbReference type="AlphaFoldDB" id="A0A1S3WYJ0"/>
<gene>
    <name evidence="2" type="primary">LOC107759365</name>
</gene>
<protein>
    <submittedName>
        <fullName evidence="2">Uncharacterized protein</fullName>
    </submittedName>
</protein>
<dbReference type="OrthoDB" id="1301107at2759"/>
<dbReference type="PANTHER" id="PTHR33647:SF16">
    <property type="match status" value="1"/>
</dbReference>
<dbReference type="KEGG" id="nta:107759365"/>